<organism evidence="1 2">
    <name type="scientific">Cetraspora pellucida</name>
    <dbReference type="NCBI Taxonomy" id="1433469"/>
    <lineage>
        <taxon>Eukaryota</taxon>
        <taxon>Fungi</taxon>
        <taxon>Fungi incertae sedis</taxon>
        <taxon>Mucoromycota</taxon>
        <taxon>Glomeromycotina</taxon>
        <taxon>Glomeromycetes</taxon>
        <taxon>Diversisporales</taxon>
        <taxon>Gigasporaceae</taxon>
        <taxon>Cetraspora</taxon>
    </lineage>
</organism>
<proteinExistence type="predicted"/>
<dbReference type="Proteomes" id="UP000789759">
    <property type="component" value="Unassembled WGS sequence"/>
</dbReference>
<sequence length="66" mass="7766">MIKKLEIGHINSFIRTNEIFGSTGRLHKFSLARMIIYGTFNHKSVLRIFCTMNTMNKYLPQNDFIN</sequence>
<dbReference type="AlphaFoldDB" id="A0A9N8WLQ6"/>
<name>A0A9N8WLQ6_9GLOM</name>
<gene>
    <name evidence="1" type="ORF">CPELLU_LOCUS2107</name>
</gene>
<accession>A0A9N8WLQ6</accession>
<dbReference type="EMBL" id="CAJVQA010000871">
    <property type="protein sequence ID" value="CAG8493734.1"/>
    <property type="molecule type" value="Genomic_DNA"/>
</dbReference>
<evidence type="ECO:0000313" key="1">
    <source>
        <dbReference type="EMBL" id="CAG8493734.1"/>
    </source>
</evidence>
<reference evidence="1" key="1">
    <citation type="submission" date="2021-06" db="EMBL/GenBank/DDBJ databases">
        <authorList>
            <person name="Kallberg Y."/>
            <person name="Tangrot J."/>
            <person name="Rosling A."/>
        </authorList>
    </citation>
    <scope>NUCLEOTIDE SEQUENCE</scope>
    <source>
        <strain evidence="1">FL966</strain>
    </source>
</reference>
<evidence type="ECO:0000313" key="2">
    <source>
        <dbReference type="Proteomes" id="UP000789759"/>
    </source>
</evidence>
<comment type="caution">
    <text evidence="1">The sequence shown here is derived from an EMBL/GenBank/DDBJ whole genome shotgun (WGS) entry which is preliminary data.</text>
</comment>
<protein>
    <submittedName>
        <fullName evidence="1">21700_t:CDS:1</fullName>
    </submittedName>
</protein>
<keyword evidence="2" id="KW-1185">Reference proteome</keyword>